<comment type="caution">
    <text evidence="4">The sequence shown here is derived from an EMBL/GenBank/DDBJ whole genome shotgun (WGS) entry which is preliminary data.</text>
</comment>
<dbReference type="PANTHER" id="PTHR31157:SF1">
    <property type="entry name" value="SCP DOMAIN-CONTAINING PROTEIN"/>
    <property type="match status" value="1"/>
</dbReference>
<dbReference type="AlphaFoldDB" id="A0A9W8HBU2"/>
<feature type="region of interest" description="Disordered" evidence="1">
    <location>
        <begin position="463"/>
        <end position="546"/>
    </location>
</feature>
<name>A0A9W8HBU2_9FUNG</name>
<feature type="compositionally biased region" description="Low complexity" evidence="1">
    <location>
        <begin position="511"/>
        <end position="546"/>
    </location>
</feature>
<sequence>MAKWMYAGVLSAAALTWAGLRPAGASSDWAPHELHRRQEVANGPPAANSNVPDYVLVSPDFVALGPSSSGGLSQNGINNMMCLTNRRRYDAGVAPLALDAQLVRYAQARAEYLSGKKVKIQNNAIVGDSEPVLFNDTYWVDVKENVLQTTNNPTFAFWELQSTKPAEANMVGDKYRFFGVGLSGQYYVQAFGAPKADTMDPALFQWCPSNETYSSWVFPKGTPDPRAKQPNIVNTAFPYQDFAGLKPKYDADNDAVDNGRVPGQYYFSPPEGDVPFLKDLSIVDAVGASDSKTPFAAIADAGEQGLTKEELNLAVCLINARRYASCLPPVALHSQLIAAAQSHSYEMNRARNLSHYGSSGPMGMRIKRRGFSFSTIGENVAQGVHDMYSAFVGFAESQMHLDNILNPDFTFIGSGRSGQFWTITFGAYLNKTATPDLASLPLCPGNKTDIAIAFPSGVPAAPKLQSKACGGTKATSVTPPPYIQTHTGGEIQDTPTPTPTPTPTSSDDDSNGPSTSTTTTTSTTSTTTTVKRTRSSSTTTTTSTGGPVNVVVVTQVVTRTSYVDGDALMTSWENVCRAGGSPSPTTTTTTQSDVAYEVSSIDGSDFDIILEPHKARV</sequence>
<evidence type="ECO:0000256" key="1">
    <source>
        <dbReference type="SAM" id="MobiDB-lite"/>
    </source>
</evidence>
<evidence type="ECO:0000256" key="2">
    <source>
        <dbReference type="SAM" id="SignalP"/>
    </source>
</evidence>
<feature type="domain" description="SCP" evidence="3">
    <location>
        <begin position="317"/>
        <end position="417"/>
    </location>
</feature>
<organism evidence="4 5">
    <name type="scientific">Coemansia javaensis</name>
    <dbReference type="NCBI Taxonomy" id="2761396"/>
    <lineage>
        <taxon>Eukaryota</taxon>
        <taxon>Fungi</taxon>
        <taxon>Fungi incertae sedis</taxon>
        <taxon>Zoopagomycota</taxon>
        <taxon>Kickxellomycotina</taxon>
        <taxon>Kickxellomycetes</taxon>
        <taxon>Kickxellales</taxon>
        <taxon>Kickxellaceae</taxon>
        <taxon>Coemansia</taxon>
    </lineage>
</organism>
<gene>
    <name evidence="4" type="ORF">H4R18_003550</name>
</gene>
<keyword evidence="2" id="KW-0732">Signal</keyword>
<keyword evidence="5" id="KW-1185">Reference proteome</keyword>
<evidence type="ECO:0000313" key="5">
    <source>
        <dbReference type="Proteomes" id="UP001140217"/>
    </source>
</evidence>
<dbReference type="Gene3D" id="3.40.33.10">
    <property type="entry name" value="CAP"/>
    <property type="match status" value="2"/>
</dbReference>
<protein>
    <recommendedName>
        <fullName evidence="3">SCP domain-containing protein</fullName>
    </recommendedName>
</protein>
<evidence type="ECO:0000259" key="3">
    <source>
        <dbReference type="Pfam" id="PF00188"/>
    </source>
</evidence>
<dbReference type="PANTHER" id="PTHR31157">
    <property type="entry name" value="SCP DOMAIN-CONTAINING PROTEIN"/>
    <property type="match status" value="1"/>
</dbReference>
<dbReference type="SUPFAM" id="SSF55797">
    <property type="entry name" value="PR-1-like"/>
    <property type="match status" value="2"/>
</dbReference>
<dbReference type="InterPro" id="IPR035940">
    <property type="entry name" value="CAP_sf"/>
</dbReference>
<evidence type="ECO:0000313" key="4">
    <source>
        <dbReference type="EMBL" id="KAJ2780276.1"/>
    </source>
</evidence>
<reference evidence="4" key="1">
    <citation type="submission" date="2022-07" db="EMBL/GenBank/DDBJ databases">
        <title>Phylogenomic reconstructions and comparative analyses of Kickxellomycotina fungi.</title>
        <authorList>
            <person name="Reynolds N.K."/>
            <person name="Stajich J.E."/>
            <person name="Barry K."/>
            <person name="Grigoriev I.V."/>
            <person name="Crous P."/>
            <person name="Smith M.E."/>
        </authorList>
    </citation>
    <scope>NUCLEOTIDE SEQUENCE</scope>
    <source>
        <strain evidence="4">NBRC 105414</strain>
    </source>
</reference>
<dbReference type="InterPro" id="IPR014044">
    <property type="entry name" value="CAP_dom"/>
</dbReference>
<feature type="chain" id="PRO_5040961940" description="SCP domain-containing protein" evidence="2">
    <location>
        <begin position="26"/>
        <end position="617"/>
    </location>
</feature>
<dbReference type="Proteomes" id="UP001140217">
    <property type="component" value="Unassembled WGS sequence"/>
</dbReference>
<accession>A0A9W8HBU2</accession>
<dbReference type="Pfam" id="PF00188">
    <property type="entry name" value="CAP"/>
    <property type="match status" value="1"/>
</dbReference>
<feature type="signal peptide" evidence="2">
    <location>
        <begin position="1"/>
        <end position="25"/>
    </location>
</feature>
<dbReference type="OrthoDB" id="5569850at2759"/>
<proteinExistence type="predicted"/>
<dbReference type="CDD" id="cd05379">
    <property type="entry name" value="CAP_bacterial"/>
    <property type="match status" value="1"/>
</dbReference>
<dbReference type="EMBL" id="JANBUL010000144">
    <property type="protein sequence ID" value="KAJ2780276.1"/>
    <property type="molecule type" value="Genomic_DNA"/>
</dbReference>